<dbReference type="InterPro" id="IPR051553">
    <property type="entry name" value="Ran_GTPase-activating"/>
</dbReference>
<evidence type="ECO:0000313" key="4">
    <source>
        <dbReference type="Proteomes" id="UP001521116"/>
    </source>
</evidence>
<dbReference type="InterPro" id="IPR036047">
    <property type="entry name" value="F-box-like_dom_sf"/>
</dbReference>
<name>A0ABR3STK0_9PEZI</name>
<accession>A0ABR3STK0</accession>
<dbReference type="PANTHER" id="PTHR45982:SF3">
    <property type="entry name" value="F-BOX PROTEIN POF9"/>
    <property type="match status" value="1"/>
</dbReference>
<dbReference type="Gene3D" id="2.130.10.30">
    <property type="entry name" value="Regulator of chromosome condensation 1/beta-lactamase-inhibitor protein II"/>
    <property type="match status" value="2"/>
</dbReference>
<dbReference type="PROSITE" id="PS50012">
    <property type="entry name" value="RCC1_3"/>
    <property type="match status" value="1"/>
</dbReference>
<evidence type="ECO:0000256" key="1">
    <source>
        <dbReference type="PROSITE-ProRule" id="PRU00235"/>
    </source>
</evidence>
<organism evidence="3 4">
    <name type="scientific">Neofusicoccum ribis</name>
    <dbReference type="NCBI Taxonomy" id="45134"/>
    <lineage>
        <taxon>Eukaryota</taxon>
        <taxon>Fungi</taxon>
        <taxon>Dikarya</taxon>
        <taxon>Ascomycota</taxon>
        <taxon>Pezizomycotina</taxon>
        <taxon>Dothideomycetes</taxon>
        <taxon>Dothideomycetes incertae sedis</taxon>
        <taxon>Botryosphaeriales</taxon>
        <taxon>Botryosphaeriaceae</taxon>
        <taxon>Neofusicoccum</taxon>
    </lineage>
</organism>
<keyword evidence="4" id="KW-1185">Reference proteome</keyword>
<sequence>MADDIRLNLDQPVPAAPDILRPSPLTTLPMDVLRDCIIHYLDAPSFLALCRTCTDLARPDFRYDPAYWKAVTQRTFRVTDHIAAPADGKRWQKLYKNLVHNTRVFTWGEDSRGALGQEDPNADLPARPPGLFRGRGPIMRRGRPQVVRQFEHRPYPVEMHGSRNLGVIADLQCGGWSTTLLNSKGVLYSVGAIDGLVIGPDHARSLTPLKFPPGFPQPVDRYDPVTAIKQFSSGRSHVLGLSDSGKIWSWYSMNEPGWSIVFSEREISEKAPNYGEQHSHIFREQSVSSASGSVRKVVAGWNTSSAYINGAGIILWATANRKHYGSDLGKDTLVLQHTVPIPKTNYIRPARSARDHDDATQELGQTVGEVLNYIVLEHFVVFVTDLGKFFAAKMSWHDRDTTGHVDDIVELKDLQANPETMSKRDSRVDIQGSFRTFAAFRNAGEVIIGTQDYLETCWNLRLSSPDPENPTAASLKWVPALQNSGVISIALGDYHYHALHIDGTISSYGKESRNRGQLGLGGYGEAESRLRGVRNTGVDGELIQHAYTKGRKIWFDEVKRQWVKFLSSGGVDPAEAQDRIRMTTRDFNAFGEVSEWIEQQGSDWDKREEIAEADSDGLGTHFALSVAAAGWHSGALVLVNDELSKKLEESCIVRDSLASQPTSVDPSTFNEPWNHGAAVEEGVWYKWAQDRFPRLKLSNGQDMPGGDDVPFVEWKAERPQFVLDRSF</sequence>
<evidence type="ECO:0008006" key="5">
    <source>
        <dbReference type="Google" id="ProtNLM"/>
    </source>
</evidence>
<gene>
    <name evidence="3" type="ORF">SLS56_005719</name>
</gene>
<feature type="repeat" description="RCC1" evidence="1">
    <location>
        <begin position="102"/>
        <end position="184"/>
    </location>
</feature>
<evidence type="ECO:0000313" key="3">
    <source>
        <dbReference type="EMBL" id="KAL1628610.1"/>
    </source>
</evidence>
<feature type="region of interest" description="Disordered" evidence="2">
    <location>
        <begin position="112"/>
        <end position="138"/>
    </location>
</feature>
<protein>
    <recommendedName>
        <fullName evidence="5">F-box domain-containing protein</fullName>
    </recommendedName>
</protein>
<proteinExistence type="predicted"/>
<reference evidence="3 4" key="1">
    <citation type="submission" date="2024-02" db="EMBL/GenBank/DDBJ databases">
        <title>De novo assembly and annotation of 12 fungi associated with fruit tree decline syndrome in Ontario, Canada.</title>
        <authorList>
            <person name="Sulman M."/>
            <person name="Ellouze W."/>
            <person name="Ilyukhin E."/>
        </authorList>
    </citation>
    <scope>NUCLEOTIDE SEQUENCE [LARGE SCALE GENOMIC DNA]</scope>
    <source>
        <strain evidence="3 4">M1-105</strain>
    </source>
</reference>
<evidence type="ECO:0000256" key="2">
    <source>
        <dbReference type="SAM" id="MobiDB-lite"/>
    </source>
</evidence>
<dbReference type="PANTHER" id="PTHR45982">
    <property type="entry name" value="REGULATOR OF CHROMOSOME CONDENSATION"/>
    <property type="match status" value="1"/>
</dbReference>
<dbReference type="InterPro" id="IPR000408">
    <property type="entry name" value="Reg_chr_condens"/>
</dbReference>
<dbReference type="Proteomes" id="UP001521116">
    <property type="component" value="Unassembled WGS sequence"/>
</dbReference>
<dbReference type="SUPFAM" id="SSF81383">
    <property type="entry name" value="F-box domain"/>
    <property type="match status" value="1"/>
</dbReference>
<dbReference type="InterPro" id="IPR009091">
    <property type="entry name" value="RCC1/BLIP-II"/>
</dbReference>
<comment type="caution">
    <text evidence="3">The sequence shown here is derived from an EMBL/GenBank/DDBJ whole genome shotgun (WGS) entry which is preliminary data.</text>
</comment>
<dbReference type="SUPFAM" id="SSF50985">
    <property type="entry name" value="RCC1/BLIP-II"/>
    <property type="match status" value="1"/>
</dbReference>
<dbReference type="EMBL" id="JAJVDC020000060">
    <property type="protein sequence ID" value="KAL1628610.1"/>
    <property type="molecule type" value="Genomic_DNA"/>
</dbReference>